<feature type="binding site" description="in other chain" evidence="5">
    <location>
        <position position="185"/>
    </location>
    <ligand>
        <name>pyridoxal 5'-phosphate</name>
        <dbReference type="ChEBI" id="CHEBI:597326"/>
        <note>ligand shared between dimeric partners</note>
    </ligand>
</feature>
<dbReference type="Gene3D" id="3.40.640.10">
    <property type="entry name" value="Type I PLP-dependent aspartate aminotransferase-like (Major domain)"/>
    <property type="match status" value="1"/>
</dbReference>
<dbReference type="SUPFAM" id="SSF53383">
    <property type="entry name" value="PLP-dependent transferases"/>
    <property type="match status" value="1"/>
</dbReference>
<organism evidence="7 8">
    <name type="scientific">Salinivibrio costicola subsp. alcaliphilus</name>
    <dbReference type="NCBI Taxonomy" id="272773"/>
    <lineage>
        <taxon>Bacteria</taxon>
        <taxon>Pseudomonadati</taxon>
        <taxon>Pseudomonadota</taxon>
        <taxon>Gammaproteobacteria</taxon>
        <taxon>Vibrionales</taxon>
        <taxon>Vibrionaceae</taxon>
        <taxon>Salinivibrio</taxon>
    </lineage>
</organism>
<dbReference type="EC" id="2.3.1.29" evidence="5"/>
<evidence type="ECO:0000313" key="8">
    <source>
        <dbReference type="Proteomes" id="UP000189431"/>
    </source>
</evidence>
<dbReference type="EMBL" id="MUFR01000002">
    <property type="protein sequence ID" value="OOF35308.1"/>
    <property type="molecule type" value="Genomic_DNA"/>
</dbReference>
<dbReference type="NCBIfam" id="TIGR01822">
    <property type="entry name" value="2am3keto_CoA"/>
    <property type="match status" value="1"/>
</dbReference>
<name>A0ABX3KU55_SALCS</name>
<evidence type="ECO:0000256" key="3">
    <source>
        <dbReference type="ARBA" id="ARBA00022898"/>
    </source>
</evidence>
<comment type="subunit">
    <text evidence="5">Homodimer.</text>
</comment>
<dbReference type="PANTHER" id="PTHR13693:SF102">
    <property type="entry name" value="2-AMINO-3-KETOBUTYRATE COENZYME A LIGASE, MITOCHONDRIAL"/>
    <property type="match status" value="1"/>
</dbReference>
<proteinExistence type="inferred from homology"/>
<keyword evidence="8" id="KW-1185">Reference proteome</keyword>
<dbReference type="InterPro" id="IPR050087">
    <property type="entry name" value="AON_synthase_class-II"/>
</dbReference>
<dbReference type="PANTHER" id="PTHR13693">
    <property type="entry name" value="CLASS II AMINOTRANSFERASE/8-AMINO-7-OXONONANOATE SYNTHASE"/>
    <property type="match status" value="1"/>
</dbReference>
<feature type="binding site" evidence="5">
    <location>
        <begin position="274"/>
        <end position="275"/>
    </location>
    <ligand>
        <name>pyridoxal 5'-phosphate</name>
        <dbReference type="ChEBI" id="CHEBI:597326"/>
        <note>ligand shared between dimeric partners</note>
    </ligand>
</feature>
<evidence type="ECO:0000256" key="2">
    <source>
        <dbReference type="ARBA" id="ARBA00022679"/>
    </source>
</evidence>
<dbReference type="RefSeq" id="WP_077668907.1">
    <property type="nucleotide sequence ID" value="NZ_MUFR01000002.1"/>
</dbReference>
<dbReference type="HAMAP" id="MF_00985">
    <property type="entry name" value="2am3keto_CoA_ligase"/>
    <property type="match status" value="1"/>
</dbReference>
<comment type="catalytic activity">
    <reaction evidence="5">
        <text>glycine + acetyl-CoA = (2S)-2-amino-3-oxobutanoate + CoA</text>
        <dbReference type="Rhea" id="RHEA:20736"/>
        <dbReference type="ChEBI" id="CHEBI:57287"/>
        <dbReference type="ChEBI" id="CHEBI:57288"/>
        <dbReference type="ChEBI" id="CHEBI:57305"/>
        <dbReference type="ChEBI" id="CHEBI:78948"/>
        <dbReference type="EC" id="2.3.1.29"/>
    </reaction>
</comment>
<evidence type="ECO:0000256" key="4">
    <source>
        <dbReference type="ARBA" id="ARBA00023315"/>
    </source>
</evidence>
<reference evidence="8" key="1">
    <citation type="submission" date="2017-01" db="EMBL/GenBank/DDBJ databases">
        <title>Draft genome of the species Salinivibrio costicola subsp. alcaliphilus.</title>
        <authorList>
            <person name="Lopez-Hermoso C."/>
            <person name="De La Haba R."/>
            <person name="Sanchez-Porro C."/>
            <person name="Ventosa A."/>
        </authorList>
    </citation>
    <scope>NUCLEOTIDE SEQUENCE [LARGE SCALE GENOMIC DNA]</scope>
    <source>
        <strain evidence="8">CBH448</strain>
    </source>
</reference>
<dbReference type="Gene3D" id="3.90.1150.10">
    <property type="entry name" value="Aspartate Aminotransferase, domain 1"/>
    <property type="match status" value="1"/>
</dbReference>
<accession>A0ABX3KU55</accession>
<feature type="binding site" description="in other chain" evidence="5">
    <location>
        <begin position="111"/>
        <end position="112"/>
    </location>
    <ligand>
        <name>pyridoxal 5'-phosphate</name>
        <dbReference type="ChEBI" id="CHEBI:597326"/>
        <note>ligand shared between dimeric partners</note>
    </ligand>
</feature>
<protein>
    <recommendedName>
        <fullName evidence="5">2-amino-3-ketobutyrate coenzyme A ligase</fullName>
        <shortName evidence="5">AKB ligase</shortName>
        <ecNumber evidence="5">2.3.1.29</ecNumber>
    </recommendedName>
    <alternativeName>
        <fullName evidence="5">Glycine acetyltransferase</fullName>
    </alternativeName>
</protein>
<keyword evidence="3 5" id="KW-0663">Pyridoxal phosphate</keyword>
<dbReference type="InterPro" id="IPR011282">
    <property type="entry name" value="2am3keto_CoA_ligase"/>
</dbReference>
<sequence length="398" mass="43309">MTAAFYQQMRHQLEQVKADGLYKSERLITSPQSASVAVNHEQQVLNFCANNYLGLANHPALIEAAKAGMDEHGFGMASVRFICGTQDAHKTLEAKLSDFLGMEDTILYSSCFDANTGLFETILGPDDAIVSDALNHASIIDGVRLCKAKRFRYANNDMDELEAQLKAAKAANVANILIVTDGVFSMDGVVANLPAVCDLAEQYGALVMVDDSHAVGFMGDHGRGTHEYHQVMDRVDIITGTLGKAMGGASGGYTSGKKEVIDWLRQRSRPYLFSNSLAPAIVSASIRVLDMLAESDHLRAQLWDNSAHFRARMTEAGFTLAGADHAIIPVMLGDAKVASEFAERMMQEGVYVVGFSYPVVPKGQARIRTQMSAAHTREQLDRAIDAFIKVGKEMQLIG</sequence>
<evidence type="ECO:0000256" key="5">
    <source>
        <dbReference type="HAMAP-Rule" id="MF_00985"/>
    </source>
</evidence>
<dbReference type="InterPro" id="IPR015424">
    <property type="entry name" value="PyrdxlP-dep_Trfase"/>
</dbReference>
<dbReference type="InterPro" id="IPR015422">
    <property type="entry name" value="PyrdxlP-dep_Trfase_small"/>
</dbReference>
<evidence type="ECO:0000259" key="6">
    <source>
        <dbReference type="Pfam" id="PF00155"/>
    </source>
</evidence>
<evidence type="ECO:0000256" key="1">
    <source>
        <dbReference type="ARBA" id="ARBA00008392"/>
    </source>
</evidence>
<dbReference type="Pfam" id="PF00155">
    <property type="entry name" value="Aminotran_1_2"/>
    <property type="match status" value="1"/>
</dbReference>
<feature type="binding site" evidence="5">
    <location>
        <position position="136"/>
    </location>
    <ligand>
        <name>substrate</name>
    </ligand>
</feature>
<feature type="domain" description="Aminotransferase class I/classII large" evidence="6">
    <location>
        <begin position="43"/>
        <end position="387"/>
    </location>
</feature>
<feature type="binding site" description="in other chain" evidence="5">
    <location>
        <begin position="210"/>
        <end position="213"/>
    </location>
    <ligand>
        <name>pyridoxal 5'-phosphate</name>
        <dbReference type="ChEBI" id="CHEBI:597326"/>
        <note>ligand shared between dimeric partners</note>
    </ligand>
</feature>
<comment type="function">
    <text evidence="5">Catalyzes the cleavage of 2-amino-3-ketobutyrate to glycine and acetyl-CoA.</text>
</comment>
<comment type="similarity">
    <text evidence="1 5">Belongs to the class-II pyridoxal-phosphate-dependent aminotransferase family.</text>
</comment>
<feature type="binding site" evidence="5">
    <location>
        <position position="368"/>
    </location>
    <ligand>
        <name>substrate</name>
    </ligand>
</feature>
<feature type="binding site" description="in other chain" evidence="5">
    <location>
        <begin position="241"/>
        <end position="244"/>
    </location>
    <ligand>
        <name>pyridoxal 5'-phosphate</name>
        <dbReference type="ChEBI" id="CHEBI:597326"/>
        <note>ligand shared between dimeric partners</note>
    </ligand>
</feature>
<comment type="caution">
    <text evidence="7">The sequence shown here is derived from an EMBL/GenBank/DDBJ whole genome shotgun (WGS) entry which is preliminary data.</text>
</comment>
<dbReference type="InterPro" id="IPR015421">
    <property type="entry name" value="PyrdxlP-dep_Trfase_major"/>
</dbReference>
<dbReference type="PROSITE" id="PS00599">
    <property type="entry name" value="AA_TRANSFER_CLASS_2"/>
    <property type="match status" value="1"/>
</dbReference>
<keyword evidence="2 5" id="KW-0808">Transferase</keyword>
<dbReference type="Proteomes" id="UP000189431">
    <property type="component" value="Unassembled WGS sequence"/>
</dbReference>
<comment type="pathway">
    <text evidence="5">Amino-acid degradation; L-threonine degradation via oxydo-reductase pathway; glycine from L-threonine: step 2/2.</text>
</comment>
<feature type="modified residue" description="N6-(pyridoxal phosphate)lysine" evidence="5">
    <location>
        <position position="244"/>
    </location>
</feature>
<dbReference type="NCBIfam" id="NF005394">
    <property type="entry name" value="PRK06939.1"/>
    <property type="match status" value="1"/>
</dbReference>
<dbReference type="InterPro" id="IPR001917">
    <property type="entry name" value="Aminotrans_II_pyridoxalP_BS"/>
</dbReference>
<comment type="cofactor">
    <cofactor evidence="5">
        <name>pyridoxal 5'-phosphate</name>
        <dbReference type="ChEBI" id="CHEBI:597326"/>
    </cofactor>
    <text evidence="5">Binds 1 pyridoxal phosphate per subunit.</text>
</comment>
<dbReference type="InterPro" id="IPR004839">
    <property type="entry name" value="Aminotransferase_I/II_large"/>
</dbReference>
<gene>
    <name evidence="5" type="primary">kbl</name>
    <name evidence="7" type="ORF">BZJ21_00935</name>
</gene>
<keyword evidence="4 5" id="KW-0012">Acyltransferase</keyword>
<evidence type="ECO:0000313" key="7">
    <source>
        <dbReference type="EMBL" id="OOF35308.1"/>
    </source>
</evidence>
<dbReference type="CDD" id="cd06454">
    <property type="entry name" value="KBL_like"/>
    <property type="match status" value="1"/>
</dbReference>